<comment type="catalytic activity">
    <reaction evidence="7">
        <text>C-terminal L-cysteinyl-[HypE protein] + carbamoyl phosphate + ATP + H2O = C-terminal S-carboxamide-L-cysteinyl-[HypE protein] + AMP + phosphate + diphosphate + H(+)</text>
        <dbReference type="Rhea" id="RHEA:55636"/>
        <dbReference type="Rhea" id="RHEA-COMP:14247"/>
        <dbReference type="Rhea" id="RHEA-COMP:14392"/>
        <dbReference type="ChEBI" id="CHEBI:15377"/>
        <dbReference type="ChEBI" id="CHEBI:15378"/>
        <dbReference type="ChEBI" id="CHEBI:30616"/>
        <dbReference type="ChEBI" id="CHEBI:33019"/>
        <dbReference type="ChEBI" id="CHEBI:43474"/>
        <dbReference type="ChEBI" id="CHEBI:58228"/>
        <dbReference type="ChEBI" id="CHEBI:76913"/>
        <dbReference type="ChEBI" id="CHEBI:139126"/>
        <dbReference type="ChEBI" id="CHEBI:456215"/>
    </reaction>
</comment>
<dbReference type="PROSITE" id="PS51163">
    <property type="entry name" value="YRDC"/>
    <property type="match status" value="1"/>
</dbReference>
<evidence type="ECO:0000313" key="13">
    <source>
        <dbReference type="Proteomes" id="UP000011704"/>
    </source>
</evidence>
<keyword evidence="12" id="KW-0808">Transferase</keyword>
<evidence type="ECO:0000256" key="2">
    <source>
        <dbReference type="ARBA" id="ARBA00008097"/>
    </source>
</evidence>
<evidence type="ECO:0000313" key="12">
    <source>
        <dbReference type="EMBL" id="CCQ89953.1"/>
    </source>
</evidence>
<dbReference type="EMBL" id="CAQJ01000021">
    <property type="protein sequence ID" value="CCQ89953.1"/>
    <property type="molecule type" value="Genomic_DNA"/>
</dbReference>
<feature type="domain" description="Acylphosphatase-like" evidence="10">
    <location>
        <begin position="9"/>
        <end position="95"/>
    </location>
</feature>
<keyword evidence="5" id="KW-0863">Zinc-finger</keyword>
<comment type="pathway">
    <text evidence="1">Protein modification; [NiFe] hydrogenase maturation.</text>
</comment>
<evidence type="ECO:0000256" key="6">
    <source>
        <dbReference type="ARBA" id="ARBA00022833"/>
    </source>
</evidence>
<dbReference type="Proteomes" id="UP000011704">
    <property type="component" value="Unassembled WGS sequence"/>
</dbReference>
<evidence type="ECO:0000256" key="5">
    <source>
        <dbReference type="ARBA" id="ARBA00022771"/>
    </source>
</evidence>
<organism evidence="12 13">
    <name type="scientific">Nitrospina gracilis (strain 3/211)</name>
    <dbReference type="NCBI Taxonomy" id="1266370"/>
    <lineage>
        <taxon>Bacteria</taxon>
        <taxon>Pseudomonadati</taxon>
        <taxon>Nitrospinota/Tectimicrobiota group</taxon>
        <taxon>Nitrospinota</taxon>
        <taxon>Nitrospinia</taxon>
        <taxon>Nitrospinales</taxon>
        <taxon>Nitrospinaceae</taxon>
        <taxon>Nitrospina</taxon>
    </lineage>
</organism>
<evidence type="ECO:0000256" key="9">
    <source>
        <dbReference type="PROSITE-ProRule" id="PRU00520"/>
    </source>
</evidence>
<dbReference type="OrthoDB" id="9808093at2"/>
<dbReference type="PROSITE" id="PS00150">
    <property type="entry name" value="ACYLPHOSPHATASE_1"/>
    <property type="match status" value="1"/>
</dbReference>
<dbReference type="GO" id="GO:0008270">
    <property type="term" value="F:zinc ion binding"/>
    <property type="evidence" value="ECO:0007669"/>
    <property type="project" value="UniProtKB-KW"/>
</dbReference>
<name>M1YXC9_NITG3</name>
<accession>M1YXC9</accession>
<comment type="caution">
    <text evidence="12">The sequence shown here is derived from an EMBL/GenBank/DDBJ whole genome shotgun (WGS) entry which is preliminary data.</text>
</comment>
<dbReference type="Gene3D" id="3.30.420.360">
    <property type="match status" value="2"/>
</dbReference>
<evidence type="ECO:0000256" key="4">
    <source>
        <dbReference type="ARBA" id="ARBA00022723"/>
    </source>
</evidence>
<dbReference type="HOGENOM" id="CLU_009164_0_0_0"/>
<evidence type="ECO:0000256" key="3">
    <source>
        <dbReference type="ARBA" id="ARBA00022598"/>
    </source>
</evidence>
<feature type="domain" description="YrdC-like" evidence="11">
    <location>
        <begin position="206"/>
        <end position="390"/>
    </location>
</feature>
<dbReference type="STRING" id="1266370.NITGR_190063"/>
<dbReference type="RefSeq" id="WP_005006909.1">
    <property type="nucleotide sequence ID" value="NZ_HG422173.1"/>
</dbReference>
<evidence type="ECO:0000259" key="10">
    <source>
        <dbReference type="PROSITE" id="PS51160"/>
    </source>
</evidence>
<dbReference type="GO" id="GO:0003998">
    <property type="term" value="F:acylphosphatase activity"/>
    <property type="evidence" value="ECO:0007669"/>
    <property type="project" value="UniProtKB-EC"/>
</dbReference>
<dbReference type="PROSITE" id="PS51160">
    <property type="entry name" value="ACYLPHOSPHATASE_3"/>
    <property type="match status" value="1"/>
</dbReference>
<comment type="similarity">
    <text evidence="2 8">Belongs to the carbamoyltransferase HypF family.</text>
</comment>
<dbReference type="InterPro" id="IPR051060">
    <property type="entry name" value="Carbamoyltrans_HypF-like"/>
</dbReference>
<dbReference type="Pfam" id="PF07503">
    <property type="entry name" value="zf-HYPF"/>
    <property type="match status" value="2"/>
</dbReference>
<reference evidence="12 13" key="1">
    <citation type="journal article" date="2013" name="Front. Microbiol.">
        <title>The genome of Nitrospina gracilis illuminates the metabolism and evolution of the major marine nitrite oxidizer.</title>
        <authorList>
            <person name="Luecker S."/>
            <person name="Nowka B."/>
            <person name="Rattei T."/>
            <person name="Spieck E."/>
            <person name="and Daims H."/>
        </authorList>
    </citation>
    <scope>NUCLEOTIDE SEQUENCE [LARGE SCALE GENOMIC DNA]</scope>
    <source>
        <strain evidence="12 13">3/211</strain>
    </source>
</reference>
<dbReference type="Gene3D" id="3.90.870.50">
    <property type="match status" value="1"/>
</dbReference>
<dbReference type="NCBIfam" id="TIGR00143">
    <property type="entry name" value="hypF"/>
    <property type="match status" value="1"/>
</dbReference>
<comment type="catalytic activity">
    <reaction evidence="9">
        <text>an acyl phosphate + H2O = a carboxylate + phosphate + H(+)</text>
        <dbReference type="Rhea" id="RHEA:14965"/>
        <dbReference type="ChEBI" id="CHEBI:15377"/>
        <dbReference type="ChEBI" id="CHEBI:15378"/>
        <dbReference type="ChEBI" id="CHEBI:29067"/>
        <dbReference type="ChEBI" id="CHEBI:43474"/>
        <dbReference type="ChEBI" id="CHEBI:59918"/>
        <dbReference type="EC" id="3.6.1.7"/>
    </reaction>
</comment>
<dbReference type="InterPro" id="IPR017968">
    <property type="entry name" value="Acylphosphatase_CS"/>
</dbReference>
<dbReference type="InterPro" id="IPR055128">
    <property type="entry name" value="HypF_C_2"/>
</dbReference>
<feature type="active site" evidence="9">
    <location>
        <position position="42"/>
    </location>
</feature>
<dbReference type="UniPathway" id="UPA00335"/>
<dbReference type="EC" id="6.2.-.-" evidence="8"/>
<dbReference type="SUPFAM" id="SSF54975">
    <property type="entry name" value="Acylphosphatase/BLUF domain-like"/>
    <property type="match status" value="1"/>
</dbReference>
<dbReference type="InterPro" id="IPR036046">
    <property type="entry name" value="Acylphosphatase-like_dom_sf"/>
</dbReference>
<protein>
    <recommendedName>
        <fullName evidence="8">Carbamoyltransferase</fullName>
        <ecNumber evidence="8">6.2.-.-</ecNumber>
    </recommendedName>
</protein>
<dbReference type="InterPro" id="IPR017945">
    <property type="entry name" value="DHBP_synth_RibB-like_a/b_dom"/>
</dbReference>
<dbReference type="Gene3D" id="3.30.420.560">
    <property type="match status" value="1"/>
</dbReference>
<dbReference type="FunCoup" id="M1YXC9">
    <property type="interactions" value="27"/>
</dbReference>
<dbReference type="Gene3D" id="1.10.357.160">
    <property type="match status" value="1"/>
</dbReference>
<dbReference type="GO" id="GO:0016874">
    <property type="term" value="F:ligase activity"/>
    <property type="evidence" value="ECO:0007669"/>
    <property type="project" value="UniProtKB-UniRule"/>
</dbReference>
<dbReference type="AlphaFoldDB" id="M1YXC9"/>
<proteinExistence type="inferred from homology"/>
<evidence type="ECO:0000256" key="8">
    <source>
        <dbReference type="PIRNR" id="PIRNR006256"/>
    </source>
</evidence>
<keyword evidence="3" id="KW-0436">Ligase</keyword>
<dbReference type="Pfam" id="PF17788">
    <property type="entry name" value="HypF_C"/>
    <property type="match status" value="1"/>
</dbReference>
<feature type="active site" evidence="9">
    <location>
        <position position="24"/>
    </location>
</feature>
<dbReference type="Gene3D" id="3.30.420.40">
    <property type="match status" value="1"/>
</dbReference>
<dbReference type="InterPro" id="IPR006070">
    <property type="entry name" value="Sua5-like_dom"/>
</dbReference>
<keyword evidence="13" id="KW-1185">Reference proteome</keyword>
<dbReference type="InterPro" id="IPR041440">
    <property type="entry name" value="HypF_C"/>
</dbReference>
<dbReference type="Gene3D" id="3.30.110.120">
    <property type="match status" value="1"/>
</dbReference>
<dbReference type="PANTHER" id="PTHR42959:SF1">
    <property type="entry name" value="CARBAMOYLTRANSFERASE HYPF"/>
    <property type="match status" value="1"/>
</dbReference>
<dbReference type="InterPro" id="IPR004421">
    <property type="entry name" value="Carbamoyltransferase_HypF"/>
</dbReference>
<keyword evidence="4" id="KW-0479">Metal-binding</keyword>
<keyword evidence="9" id="KW-0378">Hydrolase</keyword>
<keyword evidence="6" id="KW-0862">Zinc</keyword>
<dbReference type="GO" id="GO:0051604">
    <property type="term" value="P:protein maturation"/>
    <property type="evidence" value="ECO:0007669"/>
    <property type="project" value="TreeGrafter"/>
</dbReference>
<dbReference type="PIRSF" id="PIRSF006256">
    <property type="entry name" value="CMPcnvr_hdrg_mat"/>
    <property type="match status" value="1"/>
</dbReference>
<dbReference type="Pfam" id="PF00708">
    <property type="entry name" value="Acylphosphatase"/>
    <property type="match status" value="1"/>
</dbReference>
<evidence type="ECO:0000256" key="1">
    <source>
        <dbReference type="ARBA" id="ARBA00004711"/>
    </source>
</evidence>
<dbReference type="InterPro" id="IPR001792">
    <property type="entry name" value="Acylphosphatase-like_dom"/>
</dbReference>
<dbReference type="InParanoid" id="M1YXC9"/>
<sequence>METGDIISRIRITLRGKVQGVGFRPFIYNLATDLNLTGWVANTGQGVVIDAEGPLSNLDAFLYRIEEEKPPLAHIQGLEHTYLQPEGYTIFEIRESSEGTAKSFWVLPDVATCGDCLEEMFEPQNRRHRYPFTNCTRCGPRFSIMTALPYDRPNTSMDRFEMCGACLGEYEDPQNRRFHAQPNACPQCGPKLSYLDAGGTKQTGGDDALMRAVEALRDGCTVAVKGVGGFHLMADATNEEAIGQLRKRKQREEKPLAVLFPDFESVQQVCDVSSMERRALLSPEAPIVLLHRKNNSLPDNIAPGNPYLGALLPMTPLHHLLTRELGRPVIATSGNLSEETLCTQNDEALQRLDTMADGFLVHDREIVNHLDDSIVRVVLGREMVLRRGRGFAPSTFPITRHWGFGSVDLQVLAVGPHMKNTVALYKDGEIALSQHIGDLVSPHSVTTFQNTINTLTRFYEIQPELVVHDFHPDYASTRYAEDRDMPRDAVQHHFAHVLACMVDNEVPPPALGVSWDGSGYGLDRTVWGGEFLLVTEEGFSREGHFRSFMLPGGEQAVREPRRAALGLLYEMLGKQVFEHNDLMSSLRWSPPEHDVLCGMLDKQINAPRTSSAGRLFDAVSALLGLGNHNRYEGQGAMRLEFATGIFLSPKETKTGPVRSPAREPWISEEEILGTSRNLAAPFLSGIPWSDERYTFRILEMESGKSPAEAVHRYTYVVDWQPMIEEILSDLARRREVSEIATTFHHTLADIVVGMAQLVGEPRVVLSGGCFQNRVLTEMTVTALREAGFQPSWHQRIPPNDGGVAVGQILAALQKEAPKTMV</sequence>
<gene>
    <name evidence="12" type="primary">hypF</name>
    <name evidence="12" type="ORF">NITGR_190063</name>
</gene>
<dbReference type="GO" id="GO:0003725">
    <property type="term" value="F:double-stranded RNA binding"/>
    <property type="evidence" value="ECO:0007669"/>
    <property type="project" value="InterPro"/>
</dbReference>
<dbReference type="Pfam" id="PF01300">
    <property type="entry name" value="Sua5_yciO_yrdC"/>
    <property type="match status" value="1"/>
</dbReference>
<dbReference type="SUPFAM" id="SSF55821">
    <property type="entry name" value="YrdC/RibB"/>
    <property type="match status" value="1"/>
</dbReference>
<evidence type="ECO:0000259" key="11">
    <source>
        <dbReference type="PROSITE" id="PS51163"/>
    </source>
</evidence>
<dbReference type="Pfam" id="PF22521">
    <property type="entry name" value="HypF_C_2"/>
    <property type="match status" value="2"/>
</dbReference>
<dbReference type="GO" id="GO:0016743">
    <property type="term" value="F:carboxyl- or carbamoyltransferase activity"/>
    <property type="evidence" value="ECO:0007669"/>
    <property type="project" value="UniProtKB-UniRule"/>
</dbReference>
<dbReference type="PANTHER" id="PTHR42959">
    <property type="entry name" value="CARBAMOYLTRANSFERASE"/>
    <property type="match status" value="1"/>
</dbReference>
<evidence type="ECO:0000256" key="7">
    <source>
        <dbReference type="ARBA" id="ARBA00048220"/>
    </source>
</evidence>
<dbReference type="InterPro" id="IPR011125">
    <property type="entry name" value="Znf_HypF"/>
</dbReference>